<gene>
    <name evidence="2" type="ORF">VP01_8038g1</name>
</gene>
<name>A0A0L6UCI8_9BASI</name>
<dbReference type="AlphaFoldDB" id="A0A0L6UCI8"/>
<sequence>IKGIAREVVQAANPAGPSQPKPDATSASGVVVGAEWCPPVVGAEVWTVQSDERVMFGGLDQMDVNFPKKSKGKETAGPSVSAPGKKKAAELAKRALGGESQVALSLKELASVSPMMAEELISVIRESAGLKADGNHVSFDPGTRTWSFSRPTSGCTELAGTSARSMGWWRWPSVRGVSSFCRFRRRRSYWAGCSCLLFGPGYNMTWPGGGRFSHLWILEALGSRRPSLSRQAGIGRKGEGRRWVKRGSREGKRARPTP</sequence>
<dbReference type="Proteomes" id="UP000037035">
    <property type="component" value="Unassembled WGS sequence"/>
</dbReference>
<accession>A0A0L6UCI8</accession>
<feature type="non-terminal residue" evidence="2">
    <location>
        <position position="1"/>
    </location>
</feature>
<feature type="compositionally biased region" description="Basic and acidic residues" evidence="1">
    <location>
        <begin position="236"/>
        <end position="258"/>
    </location>
</feature>
<feature type="region of interest" description="Disordered" evidence="1">
    <location>
        <begin position="229"/>
        <end position="258"/>
    </location>
</feature>
<feature type="region of interest" description="Disordered" evidence="1">
    <location>
        <begin position="66"/>
        <end position="85"/>
    </location>
</feature>
<proteinExistence type="predicted"/>
<dbReference type="EMBL" id="LAVV01013537">
    <property type="protein sequence ID" value="KNZ45515.1"/>
    <property type="molecule type" value="Genomic_DNA"/>
</dbReference>
<evidence type="ECO:0000313" key="2">
    <source>
        <dbReference type="EMBL" id="KNZ45515.1"/>
    </source>
</evidence>
<evidence type="ECO:0000313" key="3">
    <source>
        <dbReference type="Proteomes" id="UP000037035"/>
    </source>
</evidence>
<reference evidence="2 3" key="1">
    <citation type="submission" date="2015-08" db="EMBL/GenBank/DDBJ databases">
        <title>Next Generation Sequencing and Analysis of the Genome of Puccinia sorghi L Schw, the Causal Agent of Maize Common Rust.</title>
        <authorList>
            <person name="Rochi L."/>
            <person name="Burguener G."/>
            <person name="Darino M."/>
            <person name="Turjanski A."/>
            <person name="Kreff E."/>
            <person name="Dieguez M.J."/>
            <person name="Sacco F."/>
        </authorList>
    </citation>
    <scope>NUCLEOTIDE SEQUENCE [LARGE SCALE GENOMIC DNA]</scope>
    <source>
        <strain evidence="2 3">RO10H11247</strain>
    </source>
</reference>
<keyword evidence="3" id="KW-1185">Reference proteome</keyword>
<dbReference type="VEuPathDB" id="FungiDB:VP01_8038g1"/>
<protein>
    <submittedName>
        <fullName evidence="2">Uncharacterized protein</fullName>
    </submittedName>
</protein>
<evidence type="ECO:0000256" key="1">
    <source>
        <dbReference type="SAM" id="MobiDB-lite"/>
    </source>
</evidence>
<feature type="region of interest" description="Disordered" evidence="1">
    <location>
        <begin position="1"/>
        <end position="27"/>
    </location>
</feature>
<organism evidence="2 3">
    <name type="scientific">Puccinia sorghi</name>
    <dbReference type="NCBI Taxonomy" id="27349"/>
    <lineage>
        <taxon>Eukaryota</taxon>
        <taxon>Fungi</taxon>
        <taxon>Dikarya</taxon>
        <taxon>Basidiomycota</taxon>
        <taxon>Pucciniomycotina</taxon>
        <taxon>Pucciniomycetes</taxon>
        <taxon>Pucciniales</taxon>
        <taxon>Pucciniaceae</taxon>
        <taxon>Puccinia</taxon>
    </lineage>
</organism>
<comment type="caution">
    <text evidence="2">The sequence shown here is derived from an EMBL/GenBank/DDBJ whole genome shotgun (WGS) entry which is preliminary data.</text>
</comment>